<dbReference type="GO" id="GO:0005975">
    <property type="term" value="P:carbohydrate metabolic process"/>
    <property type="evidence" value="ECO:0007669"/>
    <property type="project" value="InterPro"/>
</dbReference>
<dbReference type="EMBL" id="CAKMRJ010005634">
    <property type="protein sequence ID" value="CAH1450811.1"/>
    <property type="molecule type" value="Genomic_DNA"/>
</dbReference>
<reference evidence="5 6" key="1">
    <citation type="submission" date="2022-01" db="EMBL/GenBank/DDBJ databases">
        <authorList>
            <person name="Xiong W."/>
            <person name="Schranz E."/>
        </authorList>
    </citation>
    <scope>NUCLEOTIDE SEQUENCE [LARGE SCALE GENOMIC DNA]</scope>
</reference>
<evidence type="ECO:0000256" key="1">
    <source>
        <dbReference type="ARBA" id="ARBA00008773"/>
    </source>
</evidence>
<evidence type="ECO:0008006" key="7">
    <source>
        <dbReference type="Google" id="ProtNLM"/>
    </source>
</evidence>
<protein>
    <recommendedName>
        <fullName evidence="7">Glucan endo-1,3-beta-D-glucosidase</fullName>
    </recommendedName>
</protein>
<proteinExistence type="inferred from homology"/>
<name>A0AAU9PKP1_9ASTR</name>
<accession>A0AAU9PKP1</accession>
<comment type="similarity">
    <text evidence="1 4">Belongs to the glycosyl hydrolase 17 family.</text>
</comment>
<evidence type="ECO:0000256" key="3">
    <source>
        <dbReference type="ARBA" id="ARBA00023295"/>
    </source>
</evidence>
<dbReference type="InterPro" id="IPR044965">
    <property type="entry name" value="Glyco_hydro_17_plant"/>
</dbReference>
<evidence type="ECO:0000256" key="4">
    <source>
        <dbReference type="RuleBase" id="RU004335"/>
    </source>
</evidence>
<dbReference type="Proteomes" id="UP001157418">
    <property type="component" value="Unassembled WGS sequence"/>
</dbReference>
<evidence type="ECO:0000313" key="6">
    <source>
        <dbReference type="Proteomes" id="UP001157418"/>
    </source>
</evidence>
<dbReference type="Gene3D" id="3.20.20.80">
    <property type="entry name" value="Glycosidases"/>
    <property type="match status" value="1"/>
</dbReference>
<dbReference type="PANTHER" id="PTHR32227">
    <property type="entry name" value="GLUCAN ENDO-1,3-BETA-GLUCOSIDASE BG1-RELATED-RELATED"/>
    <property type="match status" value="1"/>
</dbReference>
<keyword evidence="2" id="KW-0378">Hydrolase</keyword>
<evidence type="ECO:0000313" key="5">
    <source>
        <dbReference type="EMBL" id="CAH1450811.1"/>
    </source>
</evidence>
<gene>
    <name evidence="5" type="ORF">LVIROSA_LOCUS36213</name>
</gene>
<keyword evidence="3" id="KW-0326">Glycosidase</keyword>
<dbReference type="SUPFAM" id="SSF51445">
    <property type="entry name" value="(Trans)glycosidases"/>
    <property type="match status" value="1"/>
</dbReference>
<sequence>MEDSKLAPLFTGFLLHVLVASVGINYGQIANNIPSPEHVVLLLKAIGATRVKLYDVDPKVLKAFVNTGVEFIVGLGNEYLSKMTDPTNAQA</sequence>
<dbReference type="Pfam" id="PF00332">
    <property type="entry name" value="Glyco_hydro_17"/>
    <property type="match status" value="1"/>
</dbReference>
<dbReference type="GO" id="GO:0004553">
    <property type="term" value="F:hydrolase activity, hydrolyzing O-glycosyl compounds"/>
    <property type="evidence" value="ECO:0007669"/>
    <property type="project" value="InterPro"/>
</dbReference>
<dbReference type="InterPro" id="IPR017853">
    <property type="entry name" value="GH"/>
</dbReference>
<dbReference type="InterPro" id="IPR000490">
    <property type="entry name" value="Glyco_hydro_17"/>
</dbReference>
<keyword evidence="6" id="KW-1185">Reference proteome</keyword>
<evidence type="ECO:0000256" key="2">
    <source>
        <dbReference type="ARBA" id="ARBA00022801"/>
    </source>
</evidence>
<organism evidence="5 6">
    <name type="scientific">Lactuca virosa</name>
    <dbReference type="NCBI Taxonomy" id="75947"/>
    <lineage>
        <taxon>Eukaryota</taxon>
        <taxon>Viridiplantae</taxon>
        <taxon>Streptophyta</taxon>
        <taxon>Embryophyta</taxon>
        <taxon>Tracheophyta</taxon>
        <taxon>Spermatophyta</taxon>
        <taxon>Magnoliopsida</taxon>
        <taxon>eudicotyledons</taxon>
        <taxon>Gunneridae</taxon>
        <taxon>Pentapetalae</taxon>
        <taxon>asterids</taxon>
        <taxon>campanulids</taxon>
        <taxon>Asterales</taxon>
        <taxon>Asteraceae</taxon>
        <taxon>Cichorioideae</taxon>
        <taxon>Cichorieae</taxon>
        <taxon>Lactucinae</taxon>
        <taxon>Lactuca</taxon>
    </lineage>
</organism>
<dbReference type="AlphaFoldDB" id="A0AAU9PKP1"/>
<comment type="caution">
    <text evidence="5">The sequence shown here is derived from an EMBL/GenBank/DDBJ whole genome shotgun (WGS) entry which is preliminary data.</text>
</comment>